<keyword evidence="2" id="KW-0058">Aromatic hydrocarbons catabolism</keyword>
<evidence type="ECO:0000313" key="7">
    <source>
        <dbReference type="Proteomes" id="UP001330812"/>
    </source>
</evidence>
<dbReference type="RefSeq" id="WP_326568204.1">
    <property type="nucleotide sequence ID" value="NZ_CP142149.1"/>
</dbReference>
<evidence type="ECO:0000256" key="4">
    <source>
        <dbReference type="SAM" id="MobiDB-lite"/>
    </source>
</evidence>
<evidence type="ECO:0000259" key="5">
    <source>
        <dbReference type="Pfam" id="PF06441"/>
    </source>
</evidence>
<keyword evidence="7" id="KW-1185">Reference proteome</keyword>
<comment type="similarity">
    <text evidence="1">Belongs to the peptidase S33 family.</text>
</comment>
<protein>
    <submittedName>
        <fullName evidence="6">Epoxide hydrolase N-terminal domain-containing protein</fullName>
    </submittedName>
</protein>
<evidence type="ECO:0000256" key="2">
    <source>
        <dbReference type="ARBA" id="ARBA00022797"/>
    </source>
</evidence>
<dbReference type="PANTHER" id="PTHR21661">
    <property type="entry name" value="EPOXIDE HYDROLASE 1-RELATED"/>
    <property type="match status" value="1"/>
</dbReference>
<dbReference type="PANTHER" id="PTHR21661:SF35">
    <property type="entry name" value="EPOXIDE HYDROLASE"/>
    <property type="match status" value="1"/>
</dbReference>
<dbReference type="EMBL" id="CP142149">
    <property type="protein sequence ID" value="WSE29239.1"/>
    <property type="molecule type" value="Genomic_DNA"/>
</dbReference>
<proteinExistence type="inferred from homology"/>
<accession>A0ABZ1I6V3</accession>
<dbReference type="Gene3D" id="3.40.50.1820">
    <property type="entry name" value="alpha/beta hydrolase"/>
    <property type="match status" value="1"/>
</dbReference>
<sequence length="135" mass="15374">MKRPFRSETTDEQPADLHDRLARTRCSQALSGRDWTHGTPPGYLAELVEFWLTEFDWRAAGAHLNALPQFLAEAGGATLHFVHARGVGPRPLPLLFSHRRPGSFREVHKIIGPATRERPDDLVTEIREFFRPLRA</sequence>
<dbReference type="Proteomes" id="UP001330812">
    <property type="component" value="Chromosome"/>
</dbReference>
<dbReference type="GO" id="GO:0016787">
    <property type="term" value="F:hydrolase activity"/>
    <property type="evidence" value="ECO:0007669"/>
    <property type="project" value="UniProtKB-KW"/>
</dbReference>
<dbReference type="InterPro" id="IPR010497">
    <property type="entry name" value="Epoxide_hydro_N"/>
</dbReference>
<evidence type="ECO:0000256" key="1">
    <source>
        <dbReference type="ARBA" id="ARBA00010088"/>
    </source>
</evidence>
<feature type="domain" description="Epoxide hydrolase N-terminal" evidence="5">
    <location>
        <begin position="3"/>
        <end position="107"/>
    </location>
</feature>
<dbReference type="Pfam" id="PF06441">
    <property type="entry name" value="EHN"/>
    <property type="match status" value="1"/>
</dbReference>
<dbReference type="SUPFAM" id="SSF53474">
    <property type="entry name" value="alpha/beta-Hydrolases"/>
    <property type="match status" value="1"/>
</dbReference>
<organism evidence="6 7">
    <name type="scientific">Amycolatopsis rhabdoformis</name>
    <dbReference type="NCBI Taxonomy" id="1448059"/>
    <lineage>
        <taxon>Bacteria</taxon>
        <taxon>Bacillati</taxon>
        <taxon>Actinomycetota</taxon>
        <taxon>Actinomycetes</taxon>
        <taxon>Pseudonocardiales</taxon>
        <taxon>Pseudonocardiaceae</taxon>
        <taxon>Amycolatopsis</taxon>
    </lineage>
</organism>
<keyword evidence="3 6" id="KW-0378">Hydrolase</keyword>
<dbReference type="InterPro" id="IPR029058">
    <property type="entry name" value="AB_hydrolase_fold"/>
</dbReference>
<feature type="region of interest" description="Disordered" evidence="4">
    <location>
        <begin position="1"/>
        <end position="20"/>
    </location>
</feature>
<reference evidence="6 7" key="1">
    <citation type="journal article" date="2015" name="Int. J. Syst. Evol. Microbiol.">
        <title>Amycolatopsis rhabdoformis sp. nov., an actinomycete isolated from a tropical forest soil.</title>
        <authorList>
            <person name="Souza W.R."/>
            <person name="Silva R.E."/>
            <person name="Goodfellow M."/>
            <person name="Busarakam K."/>
            <person name="Figueiro F.S."/>
            <person name="Ferreira D."/>
            <person name="Rodrigues-Filho E."/>
            <person name="Moraes L.A.B."/>
            <person name="Zucchi T.D."/>
        </authorList>
    </citation>
    <scope>NUCLEOTIDE SEQUENCE [LARGE SCALE GENOMIC DNA]</scope>
    <source>
        <strain evidence="6 7">NCIMB 14900</strain>
    </source>
</reference>
<name>A0ABZ1I6V3_9PSEU</name>
<evidence type="ECO:0000256" key="3">
    <source>
        <dbReference type="ARBA" id="ARBA00022801"/>
    </source>
</evidence>
<evidence type="ECO:0000313" key="6">
    <source>
        <dbReference type="EMBL" id="WSE29239.1"/>
    </source>
</evidence>
<gene>
    <name evidence="6" type="ORF">VSH64_41605</name>
</gene>